<reference evidence="1" key="1">
    <citation type="submission" date="2018-05" db="EMBL/GenBank/DDBJ databases">
        <authorList>
            <person name="Lanie J.A."/>
            <person name="Ng W.-L."/>
            <person name="Kazmierczak K.M."/>
            <person name="Andrzejewski T.M."/>
            <person name="Davidsen T.M."/>
            <person name="Wayne K.J."/>
            <person name="Tettelin H."/>
            <person name="Glass J.I."/>
            <person name="Rusch D."/>
            <person name="Podicherti R."/>
            <person name="Tsui H.-C.T."/>
            <person name="Winkler M.E."/>
        </authorList>
    </citation>
    <scope>NUCLEOTIDE SEQUENCE</scope>
</reference>
<dbReference type="CDD" id="cd15482">
    <property type="entry name" value="Sialidase_non-viral"/>
    <property type="match status" value="1"/>
</dbReference>
<proteinExistence type="predicted"/>
<evidence type="ECO:0008006" key="2">
    <source>
        <dbReference type="Google" id="ProtNLM"/>
    </source>
</evidence>
<dbReference type="SUPFAM" id="SSF50939">
    <property type="entry name" value="Sialidases"/>
    <property type="match status" value="1"/>
</dbReference>
<protein>
    <recommendedName>
        <fullName evidence="2">Exo-alpha-sialidase</fullName>
    </recommendedName>
</protein>
<dbReference type="EMBL" id="UINC01000539">
    <property type="protein sequence ID" value="SUZ57050.1"/>
    <property type="molecule type" value="Genomic_DNA"/>
</dbReference>
<name>A0A381NR60_9ZZZZ</name>
<evidence type="ECO:0000313" key="1">
    <source>
        <dbReference type="EMBL" id="SUZ57050.1"/>
    </source>
</evidence>
<dbReference type="PROSITE" id="PS51257">
    <property type="entry name" value="PROKAR_LIPOPROTEIN"/>
    <property type="match status" value="1"/>
</dbReference>
<organism evidence="1">
    <name type="scientific">marine metagenome</name>
    <dbReference type="NCBI Taxonomy" id="408172"/>
    <lineage>
        <taxon>unclassified sequences</taxon>
        <taxon>metagenomes</taxon>
        <taxon>ecological metagenomes</taxon>
    </lineage>
</organism>
<dbReference type="AlphaFoldDB" id="A0A381NR60"/>
<gene>
    <name evidence="1" type="ORF">METZ01_LOCUS9904</name>
</gene>
<dbReference type="InterPro" id="IPR036278">
    <property type="entry name" value="Sialidase_sf"/>
</dbReference>
<accession>A0A381NR60</accession>
<sequence>MNKRLSLLGSALILVVFACQDAGSPALSVSLEEMLSPASSPSGEPFLSSSEDGVYLSWLEEVTPTMYELRFSMLQDGEWNKPGVVAAGDDFFVNWADFPSVLPGPQGSLWAHWLQRGSEGGYDYGVRVAESGDGGRTWSEPWTPHEDGTPTEHGFVSMMESGSGIGVVWLDGRKFVSGMDGEPAPREMTLRFRQIQVGGKPGPETLLDARVCDCCQTDAVVTPSGPVVVYRDRTDEEIRDIYATRFLDGAWTEGISVHQDGWEIGGCPVNGPAVAMAGDQLAVAWFTGAADVPRVKVALANADGLNFEKPVQLDDGNPAGRVDVLGLSNGDFLVTWLERTGGENAEVRMRRVRSDGTISEAVTLTSSSSARASGFPRLAQSPDGSLVMAWTDVSMSPAQVRITRIYLEE</sequence>